<dbReference type="Gene3D" id="3.50.50.60">
    <property type="entry name" value="FAD/NAD(P)-binding domain"/>
    <property type="match status" value="1"/>
</dbReference>
<keyword evidence="8" id="KW-1185">Reference proteome</keyword>
<evidence type="ECO:0000256" key="2">
    <source>
        <dbReference type="ARBA" id="ARBA00022630"/>
    </source>
</evidence>
<dbReference type="GO" id="GO:0004497">
    <property type="term" value="F:monooxygenase activity"/>
    <property type="evidence" value="ECO:0007669"/>
    <property type="project" value="UniProtKB-KW"/>
</dbReference>
<dbReference type="InterPro" id="IPR002938">
    <property type="entry name" value="FAD-bd"/>
</dbReference>
<dbReference type="GO" id="GO:0071949">
    <property type="term" value="F:FAD binding"/>
    <property type="evidence" value="ECO:0007669"/>
    <property type="project" value="InterPro"/>
</dbReference>
<dbReference type="Pfam" id="PF01494">
    <property type="entry name" value="FAD_binding_3"/>
    <property type="match status" value="2"/>
</dbReference>
<keyword evidence="2" id="KW-0285">Flavoprotein</keyword>
<reference evidence="7" key="1">
    <citation type="journal article" date="2020" name="Stud. Mycol.">
        <title>101 Dothideomycetes genomes: a test case for predicting lifestyles and emergence of pathogens.</title>
        <authorList>
            <person name="Haridas S."/>
            <person name="Albert R."/>
            <person name="Binder M."/>
            <person name="Bloem J."/>
            <person name="Labutti K."/>
            <person name="Salamov A."/>
            <person name="Andreopoulos B."/>
            <person name="Baker S."/>
            <person name="Barry K."/>
            <person name="Bills G."/>
            <person name="Bluhm B."/>
            <person name="Cannon C."/>
            <person name="Castanera R."/>
            <person name="Culley D."/>
            <person name="Daum C."/>
            <person name="Ezra D."/>
            <person name="Gonzalez J."/>
            <person name="Henrissat B."/>
            <person name="Kuo A."/>
            <person name="Liang C."/>
            <person name="Lipzen A."/>
            <person name="Lutzoni F."/>
            <person name="Magnuson J."/>
            <person name="Mondo S."/>
            <person name="Nolan M."/>
            <person name="Ohm R."/>
            <person name="Pangilinan J."/>
            <person name="Park H.-J."/>
            <person name="Ramirez L."/>
            <person name="Alfaro M."/>
            <person name="Sun H."/>
            <person name="Tritt A."/>
            <person name="Yoshinaga Y."/>
            <person name="Zwiers L.-H."/>
            <person name="Turgeon B."/>
            <person name="Goodwin S."/>
            <person name="Spatafora J."/>
            <person name="Crous P."/>
            <person name="Grigoriev I."/>
        </authorList>
    </citation>
    <scope>NUCLEOTIDE SEQUENCE</scope>
    <source>
        <strain evidence="7">CBS 119925</strain>
    </source>
</reference>
<name>A0A6A6VD78_9PLEO</name>
<sequence>MGEIKLDIIVIGAGLAGLAAAIGCALAGHTVSILEATQELAEIGAGIKLTPNATRLFQLWGIDPYLSSPCEPQTCSIYNYKGELLTYDGNFATKMRQEFGAPSLDFHRVDLHRCLLKRAQDLGVKILLGHTVRDLTHANYETPVGVLCNNGETYWCHLVIGADGLWSQCRSILLEKPIADPPEPTGDLAFRIVLPIEQISDPELRNMVQKCELQTWMGPDSHAVAYSLKGGTLLNLVLLRPDDLPENVSKMDADLEEMWELFEGWDPRLRRLLTYATEVRKWKLLHRPHLDTIINKRRTLVLIGDAAHPMLPYLAQGACSAFEDGAILGLILSHVNFKSDVSTRLELFEEMRLKRTKDIAHATMLQRHLLHFPDGPYQQRREELFRKGAEHLEEWELFPAKWLCRTTRKWLYGYDAVKHVEEAVSKSPLNVVASTEHPVTGPQRTQ</sequence>
<evidence type="ECO:0000313" key="8">
    <source>
        <dbReference type="Proteomes" id="UP000799440"/>
    </source>
</evidence>
<dbReference type="PANTHER" id="PTHR13789">
    <property type="entry name" value="MONOOXYGENASE"/>
    <property type="match status" value="1"/>
</dbReference>
<evidence type="ECO:0000256" key="5">
    <source>
        <dbReference type="ARBA" id="ARBA00023033"/>
    </source>
</evidence>
<keyword evidence="4" id="KW-0560">Oxidoreductase</keyword>
<comment type="similarity">
    <text evidence="1">Belongs to the paxM FAD-dependent monooxygenase family.</text>
</comment>
<evidence type="ECO:0000259" key="6">
    <source>
        <dbReference type="Pfam" id="PF01494"/>
    </source>
</evidence>
<evidence type="ECO:0000256" key="4">
    <source>
        <dbReference type="ARBA" id="ARBA00023002"/>
    </source>
</evidence>
<gene>
    <name evidence="7" type="ORF">M011DRAFT_41458</name>
</gene>
<keyword evidence="5" id="KW-0503">Monooxygenase</keyword>
<dbReference type="OrthoDB" id="16820at2759"/>
<keyword evidence="3" id="KW-0274">FAD</keyword>
<dbReference type="FunFam" id="3.50.50.60:FF:000115">
    <property type="entry name" value="Salicylate hydroxylase, putative"/>
    <property type="match status" value="1"/>
</dbReference>
<evidence type="ECO:0000313" key="7">
    <source>
        <dbReference type="EMBL" id="KAF2747826.1"/>
    </source>
</evidence>
<dbReference type="SUPFAM" id="SSF54373">
    <property type="entry name" value="FAD-linked reductases, C-terminal domain"/>
    <property type="match status" value="1"/>
</dbReference>
<feature type="domain" description="FAD-binding" evidence="6">
    <location>
        <begin position="300"/>
        <end position="360"/>
    </location>
</feature>
<dbReference type="InterPro" id="IPR050493">
    <property type="entry name" value="FAD-dep_Monooxygenase_BioMet"/>
</dbReference>
<evidence type="ECO:0000256" key="3">
    <source>
        <dbReference type="ARBA" id="ARBA00022827"/>
    </source>
</evidence>
<dbReference type="EMBL" id="MU006571">
    <property type="protein sequence ID" value="KAF2747826.1"/>
    <property type="molecule type" value="Genomic_DNA"/>
</dbReference>
<evidence type="ECO:0000256" key="1">
    <source>
        <dbReference type="ARBA" id="ARBA00007992"/>
    </source>
</evidence>
<organism evidence="7 8">
    <name type="scientific">Sporormia fimetaria CBS 119925</name>
    <dbReference type="NCBI Taxonomy" id="1340428"/>
    <lineage>
        <taxon>Eukaryota</taxon>
        <taxon>Fungi</taxon>
        <taxon>Dikarya</taxon>
        <taxon>Ascomycota</taxon>
        <taxon>Pezizomycotina</taxon>
        <taxon>Dothideomycetes</taxon>
        <taxon>Pleosporomycetidae</taxon>
        <taxon>Pleosporales</taxon>
        <taxon>Sporormiaceae</taxon>
        <taxon>Sporormia</taxon>
    </lineage>
</organism>
<dbReference type="AlphaFoldDB" id="A0A6A6VD78"/>
<dbReference type="PRINTS" id="PR00420">
    <property type="entry name" value="RNGMNOXGNASE"/>
</dbReference>
<feature type="domain" description="FAD-binding" evidence="6">
    <location>
        <begin position="6"/>
        <end position="171"/>
    </location>
</feature>
<dbReference type="SUPFAM" id="SSF51905">
    <property type="entry name" value="FAD/NAD(P)-binding domain"/>
    <property type="match status" value="1"/>
</dbReference>
<accession>A0A6A6VD78</accession>
<dbReference type="Proteomes" id="UP000799440">
    <property type="component" value="Unassembled WGS sequence"/>
</dbReference>
<dbReference type="InterPro" id="IPR036188">
    <property type="entry name" value="FAD/NAD-bd_sf"/>
</dbReference>
<proteinExistence type="inferred from homology"/>
<protein>
    <submittedName>
        <fullName evidence="7">FAD/NAD(P)-binding domain-containing protein</fullName>
    </submittedName>
</protein>
<dbReference type="PANTHER" id="PTHR13789:SF238">
    <property type="entry name" value="PUTATIVE (AFU_ORTHOLOGUE AFUA_2G01680)-RELATED"/>
    <property type="match status" value="1"/>
</dbReference>
<dbReference type="PROSITE" id="PS51257">
    <property type="entry name" value="PROKAR_LIPOPROTEIN"/>
    <property type="match status" value="1"/>
</dbReference>